<dbReference type="PANTHER" id="PTHR32122">
    <property type="entry name" value="TATA BOX-BINDING PROTEIN ASSOCIATED FACTOR RNA POLYMERASE I SUBUNIT A"/>
    <property type="match status" value="1"/>
</dbReference>
<dbReference type="AlphaFoldDB" id="H3AQZ8"/>
<dbReference type="GO" id="GO:0006360">
    <property type="term" value="P:transcription by RNA polymerase I"/>
    <property type="evidence" value="ECO:0007669"/>
    <property type="project" value="InterPro"/>
</dbReference>
<evidence type="ECO:0000313" key="2">
    <source>
        <dbReference type="Proteomes" id="UP000008672"/>
    </source>
</evidence>
<dbReference type="HOGENOM" id="CLU_049461_0_0_1"/>
<dbReference type="OMA" id="STRICLE"/>
<dbReference type="Pfam" id="PF14929">
    <property type="entry name" value="TAF1_subA"/>
    <property type="match status" value="1"/>
</dbReference>
<dbReference type="EMBL" id="AFYH01070401">
    <property type="status" value="NOT_ANNOTATED_CDS"/>
    <property type="molecule type" value="Genomic_DNA"/>
</dbReference>
<protein>
    <submittedName>
        <fullName evidence="1">TATA-box binding protein associated factor, RNA polymerase I subunit A</fullName>
    </submittedName>
</protein>
<dbReference type="EMBL" id="AFYH01070408">
    <property type="status" value="NOT_ANNOTATED_CDS"/>
    <property type="molecule type" value="Genomic_DNA"/>
</dbReference>
<reference evidence="1" key="2">
    <citation type="submission" date="2025-08" db="UniProtKB">
        <authorList>
            <consortium name="Ensembl"/>
        </authorList>
    </citation>
    <scope>IDENTIFICATION</scope>
</reference>
<dbReference type="EMBL" id="AFYH01070406">
    <property type="status" value="NOT_ANNOTATED_CDS"/>
    <property type="molecule type" value="Genomic_DNA"/>
</dbReference>
<dbReference type="InParanoid" id="H3AQZ8"/>
<dbReference type="GO" id="GO:0060047">
    <property type="term" value="P:heart contraction"/>
    <property type="evidence" value="ECO:0007669"/>
    <property type="project" value="Ensembl"/>
</dbReference>
<dbReference type="eggNOG" id="ENOG502R510">
    <property type="taxonomic scope" value="Eukaryota"/>
</dbReference>
<name>H3AQZ8_LATCH</name>
<dbReference type="EMBL" id="AFYH01070407">
    <property type="status" value="NOT_ANNOTATED_CDS"/>
    <property type="molecule type" value="Genomic_DNA"/>
</dbReference>
<sequence>MDELCAEDIVQKECPETFEYAASTLQSGIPLSLPESLYQSQRLQCKKESGFRKTARTCLMLIQEALFRHQWQRAAELMRNYFQTLEDTSTGERRLAPEIIWRLGTEILLHHPNSDIDAMNSFADRTKNLGVRNYLKPPPTHKAVYVYFHILCAIIDMKLTWPPERRKGIRPTGLEIVTFLVMFYKGTVIFYNCIGHLQIPVVLPVLLASDNLYNYFRQASINLCQITKLPGVWDPFILSYVNLLEFYDNYNGALEVLNDYAYDSKFPPNPNAHVYLYKLLKRHHAPQKKLIGVLKILYQLVPSHELMLELNSLLQKSNKEKHHKLALTVLFSLLDFVGWKENAKVWKRLKKQMKRAIKHKHRDWITEEWELRKDWWPVFHFSAYQAQKNLKKNEDMAYKKATVARILLGKEQSYTDVLSVQDKECLLQQIPCSFKFCGKSSLGDSGL</sequence>
<dbReference type="EMBL" id="AFYH01070404">
    <property type="status" value="NOT_ANNOTATED_CDS"/>
    <property type="molecule type" value="Genomic_DNA"/>
</dbReference>
<proteinExistence type="predicted"/>
<dbReference type="GeneTree" id="ENSGT00390000011405"/>
<gene>
    <name evidence="1" type="primary">TAF1A</name>
</gene>
<keyword evidence="2" id="KW-1185">Reference proteome</keyword>
<reference evidence="1" key="3">
    <citation type="submission" date="2025-09" db="UniProtKB">
        <authorList>
            <consortium name="Ensembl"/>
        </authorList>
    </citation>
    <scope>IDENTIFICATION</scope>
</reference>
<dbReference type="EMBL" id="AFYH01070410">
    <property type="status" value="NOT_ANNOTATED_CDS"/>
    <property type="molecule type" value="Genomic_DNA"/>
</dbReference>
<dbReference type="EMBL" id="AFYH01070409">
    <property type="status" value="NOT_ANNOTATED_CDS"/>
    <property type="molecule type" value="Genomic_DNA"/>
</dbReference>
<dbReference type="PANTHER" id="PTHR32122:SF1">
    <property type="entry name" value="TATA BOX-BINDING PROTEIN-ASSOCIATED FACTOR RNA POLYMERASE I SUBUNIT A"/>
    <property type="match status" value="1"/>
</dbReference>
<dbReference type="Proteomes" id="UP000008672">
    <property type="component" value="Unassembled WGS sequence"/>
</dbReference>
<dbReference type="EMBL" id="AFYH01070403">
    <property type="status" value="NOT_ANNOTATED_CDS"/>
    <property type="molecule type" value="Genomic_DNA"/>
</dbReference>
<dbReference type="InterPro" id="IPR052669">
    <property type="entry name" value="SL1/TIF-IB_Component"/>
</dbReference>
<dbReference type="GO" id="GO:0000120">
    <property type="term" value="C:RNA polymerase I transcription regulator complex"/>
    <property type="evidence" value="ECO:0007669"/>
    <property type="project" value="InterPro"/>
</dbReference>
<dbReference type="Ensembl" id="ENSLACT00000012161.1">
    <property type="protein sequence ID" value="ENSLACP00000012069.1"/>
    <property type="gene ID" value="ENSLACG00000010624.1"/>
</dbReference>
<accession>H3AQZ8</accession>
<dbReference type="Bgee" id="ENSLACG00000010624">
    <property type="expression patterns" value="Expressed in muscle tissue and 6 other cell types or tissues"/>
</dbReference>
<reference evidence="2" key="1">
    <citation type="submission" date="2011-08" db="EMBL/GenBank/DDBJ databases">
        <title>The draft genome of Latimeria chalumnae.</title>
        <authorList>
            <person name="Di Palma F."/>
            <person name="Alfoldi J."/>
            <person name="Johnson J."/>
            <person name="Berlin A."/>
            <person name="Gnerre S."/>
            <person name="Jaffe D."/>
            <person name="MacCallum I."/>
            <person name="Young S."/>
            <person name="Walker B.J."/>
            <person name="Lander E."/>
            <person name="Lindblad-Toh K."/>
        </authorList>
    </citation>
    <scope>NUCLEOTIDE SEQUENCE [LARGE SCALE GENOMIC DNA]</scope>
    <source>
        <strain evidence="2">Wild caught</strain>
    </source>
</reference>
<dbReference type="InterPro" id="IPR039495">
    <property type="entry name" value="TAF1A"/>
</dbReference>
<organism evidence="1 2">
    <name type="scientific">Latimeria chalumnae</name>
    <name type="common">Coelacanth</name>
    <dbReference type="NCBI Taxonomy" id="7897"/>
    <lineage>
        <taxon>Eukaryota</taxon>
        <taxon>Metazoa</taxon>
        <taxon>Chordata</taxon>
        <taxon>Craniata</taxon>
        <taxon>Vertebrata</taxon>
        <taxon>Euteleostomi</taxon>
        <taxon>Coelacanthiformes</taxon>
        <taxon>Coelacanthidae</taxon>
        <taxon>Latimeria</taxon>
    </lineage>
</organism>
<dbReference type="FunCoup" id="H3AQZ8">
    <property type="interactions" value="1406"/>
</dbReference>
<evidence type="ECO:0000313" key="1">
    <source>
        <dbReference type="Ensembl" id="ENSLACP00000012069.1"/>
    </source>
</evidence>
<dbReference type="EMBL" id="AFYH01070402">
    <property type="status" value="NOT_ANNOTATED_CDS"/>
    <property type="molecule type" value="Genomic_DNA"/>
</dbReference>
<dbReference type="EMBL" id="AFYH01070405">
    <property type="status" value="NOT_ANNOTATED_CDS"/>
    <property type="molecule type" value="Genomic_DNA"/>
</dbReference>